<dbReference type="PANTHER" id="PTHR14196:SF12">
    <property type="entry name" value="ZINC FINGER PROTEIN 208-LIKE"/>
    <property type="match status" value="1"/>
</dbReference>
<name>A0A3Q1ERT4_9TELE</name>
<evidence type="ECO:0000256" key="13">
    <source>
        <dbReference type="SAM" id="Phobius"/>
    </source>
</evidence>
<dbReference type="Proteomes" id="UP000257200">
    <property type="component" value="Unplaced"/>
</dbReference>
<dbReference type="InterPro" id="IPR050717">
    <property type="entry name" value="C2H2-ZF_Transcription_Reg"/>
</dbReference>
<keyword evidence="10" id="KW-0804">Transcription</keyword>
<dbReference type="GeneTree" id="ENSGT01120000277147"/>
<dbReference type="GO" id="GO:0000977">
    <property type="term" value="F:RNA polymerase II transcription regulatory region sequence-specific DNA binding"/>
    <property type="evidence" value="ECO:0007669"/>
    <property type="project" value="TreeGrafter"/>
</dbReference>
<dbReference type="InParanoid" id="A0A3Q1ERT4"/>
<organism evidence="15 16">
    <name type="scientific">Acanthochromis polyacanthus</name>
    <name type="common">spiny chromis</name>
    <dbReference type="NCBI Taxonomy" id="80966"/>
    <lineage>
        <taxon>Eukaryota</taxon>
        <taxon>Metazoa</taxon>
        <taxon>Chordata</taxon>
        <taxon>Craniata</taxon>
        <taxon>Vertebrata</taxon>
        <taxon>Euteleostomi</taxon>
        <taxon>Actinopterygii</taxon>
        <taxon>Neopterygii</taxon>
        <taxon>Teleostei</taxon>
        <taxon>Neoteleostei</taxon>
        <taxon>Acanthomorphata</taxon>
        <taxon>Ovalentaria</taxon>
        <taxon>Pomacentridae</taxon>
        <taxon>Acanthochromis</taxon>
    </lineage>
</organism>
<evidence type="ECO:0000256" key="3">
    <source>
        <dbReference type="ARBA" id="ARBA00006991"/>
    </source>
</evidence>
<keyword evidence="4" id="KW-0479">Metal-binding</keyword>
<keyword evidence="13" id="KW-1133">Transmembrane helix</keyword>
<dbReference type="GO" id="GO:0005634">
    <property type="term" value="C:nucleus"/>
    <property type="evidence" value="ECO:0007669"/>
    <property type="project" value="UniProtKB-SubCell"/>
</dbReference>
<evidence type="ECO:0000313" key="15">
    <source>
        <dbReference type="Ensembl" id="ENSAPOP00000007661.1"/>
    </source>
</evidence>
<keyword evidence="13" id="KW-0812">Transmembrane</keyword>
<keyword evidence="13" id="KW-0472">Membrane</keyword>
<dbReference type="Ensembl" id="ENSAPOT00000004576.1">
    <property type="protein sequence ID" value="ENSAPOP00000007661.1"/>
    <property type="gene ID" value="ENSAPOG00000009663.1"/>
</dbReference>
<evidence type="ECO:0000256" key="8">
    <source>
        <dbReference type="ARBA" id="ARBA00023015"/>
    </source>
</evidence>
<dbReference type="FunFam" id="3.30.160.60:FF:000446">
    <property type="entry name" value="Zinc finger protein"/>
    <property type="match status" value="1"/>
</dbReference>
<comment type="subcellular location">
    <subcellularLocation>
        <location evidence="2">Nucleus</location>
    </subcellularLocation>
</comment>
<keyword evidence="8" id="KW-0805">Transcription regulation</keyword>
<dbReference type="AlphaFoldDB" id="A0A3Q1ERT4"/>
<comment type="function">
    <text evidence="1">May be involved in transcriptional regulation.</text>
</comment>
<dbReference type="GO" id="GO:0000981">
    <property type="term" value="F:DNA-binding transcription factor activity, RNA polymerase II-specific"/>
    <property type="evidence" value="ECO:0007669"/>
    <property type="project" value="TreeGrafter"/>
</dbReference>
<evidence type="ECO:0000259" key="14">
    <source>
        <dbReference type="PROSITE" id="PS50157"/>
    </source>
</evidence>
<keyword evidence="7" id="KW-0862">Zinc</keyword>
<keyword evidence="5" id="KW-0677">Repeat</keyword>
<evidence type="ECO:0000256" key="7">
    <source>
        <dbReference type="ARBA" id="ARBA00022833"/>
    </source>
</evidence>
<sequence>MFFLVRTLQDPPALTPLKPYACSLCGKSFVCQSQLDIHRNVHTGERPFSCSVCSRRFSHPKLLSLCFTSFSVFIVLFYKHCLTMLMCFYYNL</sequence>
<keyword evidence="11" id="KW-0539">Nucleus</keyword>
<dbReference type="FunFam" id="3.30.160.60:FF:002274">
    <property type="entry name" value="Zinc finger protein 432"/>
    <property type="match status" value="1"/>
</dbReference>
<feature type="domain" description="C2H2-type" evidence="14">
    <location>
        <begin position="20"/>
        <end position="47"/>
    </location>
</feature>
<evidence type="ECO:0000256" key="10">
    <source>
        <dbReference type="ARBA" id="ARBA00023163"/>
    </source>
</evidence>
<proteinExistence type="inferred from homology"/>
<evidence type="ECO:0000256" key="11">
    <source>
        <dbReference type="ARBA" id="ARBA00023242"/>
    </source>
</evidence>
<dbReference type="PROSITE" id="PS00028">
    <property type="entry name" value="ZINC_FINGER_C2H2_1"/>
    <property type="match status" value="1"/>
</dbReference>
<dbReference type="PANTHER" id="PTHR14196">
    <property type="entry name" value="ODD-SKIPPED - RELATED"/>
    <property type="match status" value="1"/>
</dbReference>
<dbReference type="STRING" id="80966.ENSAPOP00000007661"/>
<evidence type="ECO:0000256" key="5">
    <source>
        <dbReference type="ARBA" id="ARBA00022737"/>
    </source>
</evidence>
<dbReference type="InterPro" id="IPR013087">
    <property type="entry name" value="Znf_C2H2_type"/>
</dbReference>
<reference evidence="15" key="2">
    <citation type="submission" date="2025-09" db="UniProtKB">
        <authorList>
            <consortium name="Ensembl"/>
        </authorList>
    </citation>
    <scope>IDENTIFICATION</scope>
</reference>
<comment type="similarity">
    <text evidence="3">Belongs to the krueppel C2H2-type zinc-finger protein family.</text>
</comment>
<evidence type="ECO:0000256" key="12">
    <source>
        <dbReference type="PROSITE-ProRule" id="PRU00042"/>
    </source>
</evidence>
<evidence type="ECO:0000256" key="4">
    <source>
        <dbReference type="ARBA" id="ARBA00022723"/>
    </source>
</evidence>
<evidence type="ECO:0000313" key="16">
    <source>
        <dbReference type="Proteomes" id="UP000257200"/>
    </source>
</evidence>
<keyword evidence="16" id="KW-1185">Reference proteome</keyword>
<evidence type="ECO:0000256" key="2">
    <source>
        <dbReference type="ARBA" id="ARBA00004123"/>
    </source>
</evidence>
<dbReference type="Gene3D" id="3.30.160.60">
    <property type="entry name" value="Classic Zinc Finger"/>
    <property type="match status" value="2"/>
</dbReference>
<evidence type="ECO:0000256" key="1">
    <source>
        <dbReference type="ARBA" id="ARBA00003767"/>
    </source>
</evidence>
<evidence type="ECO:0000256" key="6">
    <source>
        <dbReference type="ARBA" id="ARBA00022771"/>
    </source>
</evidence>
<dbReference type="GO" id="GO:0008270">
    <property type="term" value="F:zinc ion binding"/>
    <property type="evidence" value="ECO:0007669"/>
    <property type="project" value="UniProtKB-KW"/>
</dbReference>
<keyword evidence="9" id="KW-0238">DNA-binding</keyword>
<dbReference type="InterPro" id="IPR036236">
    <property type="entry name" value="Znf_C2H2_sf"/>
</dbReference>
<accession>A0A3Q1ERT4</accession>
<reference evidence="15" key="1">
    <citation type="submission" date="2025-08" db="UniProtKB">
        <authorList>
            <consortium name="Ensembl"/>
        </authorList>
    </citation>
    <scope>IDENTIFICATION</scope>
</reference>
<feature type="transmembrane region" description="Helical" evidence="13">
    <location>
        <begin position="62"/>
        <end position="91"/>
    </location>
</feature>
<dbReference type="SUPFAM" id="SSF57667">
    <property type="entry name" value="beta-beta-alpha zinc fingers"/>
    <property type="match status" value="1"/>
</dbReference>
<dbReference type="Pfam" id="PF00096">
    <property type="entry name" value="zf-C2H2"/>
    <property type="match status" value="1"/>
</dbReference>
<evidence type="ECO:0000256" key="9">
    <source>
        <dbReference type="ARBA" id="ARBA00023125"/>
    </source>
</evidence>
<protein>
    <recommendedName>
        <fullName evidence="14">C2H2-type domain-containing protein</fullName>
    </recommendedName>
</protein>
<dbReference type="PROSITE" id="PS50157">
    <property type="entry name" value="ZINC_FINGER_C2H2_2"/>
    <property type="match status" value="1"/>
</dbReference>
<keyword evidence="6 12" id="KW-0863">Zinc-finger</keyword>